<evidence type="ECO:0000313" key="2">
    <source>
        <dbReference type="Proteomes" id="UP000054477"/>
    </source>
</evidence>
<sequence length="133" mass="14469">MSMGTFAGHSGCRATWTSNKSPHGATYICTYAAWACSPRGDLHIIAMYQRKCTSTTDENSNASVLHYAWSEQICNVKTACSTTSCINSCYAITSFFCYDPRQHCDSLNDLDGKPNEGDDLSGPQIGGNTTSWT</sequence>
<keyword evidence="2" id="KW-1185">Reference proteome</keyword>
<proteinExistence type="predicted"/>
<name>A0A0C9WL09_9AGAR</name>
<dbReference type="Proteomes" id="UP000054477">
    <property type="component" value="Unassembled WGS sequence"/>
</dbReference>
<evidence type="ECO:0000313" key="1">
    <source>
        <dbReference type="EMBL" id="KIJ96844.1"/>
    </source>
</evidence>
<reference evidence="2" key="2">
    <citation type="submission" date="2015-01" db="EMBL/GenBank/DDBJ databases">
        <title>Evolutionary Origins and Diversification of the Mycorrhizal Mutualists.</title>
        <authorList>
            <consortium name="DOE Joint Genome Institute"/>
            <consortium name="Mycorrhizal Genomics Consortium"/>
            <person name="Kohler A."/>
            <person name="Kuo A."/>
            <person name="Nagy L.G."/>
            <person name="Floudas D."/>
            <person name="Copeland A."/>
            <person name="Barry K.W."/>
            <person name="Cichocki N."/>
            <person name="Veneault-Fourrey C."/>
            <person name="LaButti K."/>
            <person name="Lindquist E.A."/>
            <person name="Lipzen A."/>
            <person name="Lundell T."/>
            <person name="Morin E."/>
            <person name="Murat C."/>
            <person name="Riley R."/>
            <person name="Ohm R."/>
            <person name="Sun H."/>
            <person name="Tunlid A."/>
            <person name="Henrissat B."/>
            <person name="Grigoriev I.V."/>
            <person name="Hibbett D.S."/>
            <person name="Martin F."/>
        </authorList>
    </citation>
    <scope>NUCLEOTIDE SEQUENCE [LARGE SCALE GENOMIC DNA]</scope>
    <source>
        <strain evidence="2">LaAM-08-1</strain>
    </source>
</reference>
<reference evidence="1 2" key="1">
    <citation type="submission" date="2014-04" db="EMBL/GenBank/DDBJ databases">
        <authorList>
            <consortium name="DOE Joint Genome Institute"/>
            <person name="Kuo A."/>
            <person name="Kohler A."/>
            <person name="Nagy L.G."/>
            <person name="Floudas D."/>
            <person name="Copeland A."/>
            <person name="Barry K.W."/>
            <person name="Cichocki N."/>
            <person name="Veneault-Fourrey C."/>
            <person name="LaButti K."/>
            <person name="Lindquist E.A."/>
            <person name="Lipzen A."/>
            <person name="Lundell T."/>
            <person name="Morin E."/>
            <person name="Murat C."/>
            <person name="Sun H."/>
            <person name="Tunlid A."/>
            <person name="Henrissat B."/>
            <person name="Grigoriev I.V."/>
            <person name="Hibbett D.S."/>
            <person name="Martin F."/>
            <person name="Nordberg H.P."/>
            <person name="Cantor M.N."/>
            <person name="Hua S.X."/>
        </authorList>
    </citation>
    <scope>NUCLEOTIDE SEQUENCE [LARGE SCALE GENOMIC DNA]</scope>
    <source>
        <strain evidence="1 2">LaAM-08-1</strain>
    </source>
</reference>
<dbReference type="AlphaFoldDB" id="A0A0C9WL09"/>
<dbReference type="HOGENOM" id="CLU_1907028_0_0_1"/>
<dbReference type="EMBL" id="KN838709">
    <property type="protein sequence ID" value="KIJ96844.1"/>
    <property type="molecule type" value="Genomic_DNA"/>
</dbReference>
<organism evidence="1 2">
    <name type="scientific">Laccaria amethystina LaAM-08-1</name>
    <dbReference type="NCBI Taxonomy" id="1095629"/>
    <lineage>
        <taxon>Eukaryota</taxon>
        <taxon>Fungi</taxon>
        <taxon>Dikarya</taxon>
        <taxon>Basidiomycota</taxon>
        <taxon>Agaricomycotina</taxon>
        <taxon>Agaricomycetes</taxon>
        <taxon>Agaricomycetidae</taxon>
        <taxon>Agaricales</taxon>
        <taxon>Agaricineae</taxon>
        <taxon>Hydnangiaceae</taxon>
        <taxon>Laccaria</taxon>
    </lineage>
</organism>
<gene>
    <name evidence="1" type="ORF">K443DRAFT_272078</name>
</gene>
<protein>
    <submittedName>
        <fullName evidence="1">Uncharacterized protein</fullName>
    </submittedName>
</protein>
<accession>A0A0C9WL09</accession>